<dbReference type="InterPro" id="IPR057326">
    <property type="entry name" value="KR_dom"/>
</dbReference>
<dbReference type="AlphaFoldDB" id="A0A1D7W7Z3"/>
<dbReference type="OrthoDB" id="9809287at2"/>
<dbReference type="CDD" id="cd05233">
    <property type="entry name" value="SDR_c"/>
    <property type="match status" value="1"/>
</dbReference>
<name>A0A1D7W7Z3_BREAU</name>
<dbReference type="Gene3D" id="3.40.50.720">
    <property type="entry name" value="NAD(P)-binding Rossmann-like Domain"/>
    <property type="match status" value="1"/>
</dbReference>
<gene>
    <name evidence="4" type="ORF">BLSMQ_3421</name>
</gene>
<keyword evidence="2 4" id="KW-0560">Oxidoreductase</keyword>
<dbReference type="RefSeq" id="WP_069600944.1">
    <property type="nucleotide sequence ID" value="NZ_CP017150.1"/>
</dbReference>
<evidence type="ECO:0000313" key="5">
    <source>
        <dbReference type="Proteomes" id="UP000094793"/>
    </source>
</evidence>
<evidence type="ECO:0000313" key="4">
    <source>
        <dbReference type="EMBL" id="AOP55121.1"/>
    </source>
</evidence>
<evidence type="ECO:0000259" key="3">
    <source>
        <dbReference type="SMART" id="SM00822"/>
    </source>
</evidence>
<evidence type="ECO:0000256" key="1">
    <source>
        <dbReference type="ARBA" id="ARBA00006484"/>
    </source>
</evidence>
<dbReference type="PROSITE" id="PS00061">
    <property type="entry name" value="ADH_SHORT"/>
    <property type="match status" value="1"/>
</dbReference>
<proteinExistence type="inferred from homology"/>
<dbReference type="InterPro" id="IPR020904">
    <property type="entry name" value="Sc_DH/Rdtase_CS"/>
</dbReference>
<dbReference type="GO" id="GO:0004316">
    <property type="term" value="F:3-oxoacyl-[acyl-carrier-protein] reductase (NADPH) activity"/>
    <property type="evidence" value="ECO:0007669"/>
    <property type="project" value="UniProtKB-EC"/>
</dbReference>
<dbReference type="InterPro" id="IPR036291">
    <property type="entry name" value="NAD(P)-bd_dom_sf"/>
</dbReference>
<reference evidence="5" key="1">
    <citation type="submission" date="2016-09" db="EMBL/GenBank/DDBJ databases">
        <title>Complete Genome Sequence of Brevibacterium linens SMQ-1335.</title>
        <authorList>
            <person name="de Melo A.G."/>
            <person name="Labrie S.J."/>
            <person name="Dumaresq J."/>
            <person name="Roberts R.J."/>
            <person name="Tremblay D.M."/>
            <person name="Moineau S."/>
        </authorList>
    </citation>
    <scope>NUCLEOTIDE SEQUENCE [LARGE SCALE GENOMIC DNA]</scope>
    <source>
        <strain evidence="5">SMQ-1335</strain>
    </source>
</reference>
<evidence type="ECO:0000256" key="2">
    <source>
        <dbReference type="ARBA" id="ARBA00023002"/>
    </source>
</evidence>
<dbReference type="PRINTS" id="PR00081">
    <property type="entry name" value="GDHRDH"/>
</dbReference>
<dbReference type="PROSITE" id="PS51257">
    <property type="entry name" value="PROKAR_LIPOPROTEIN"/>
    <property type="match status" value="1"/>
</dbReference>
<feature type="domain" description="Ketoreductase" evidence="3">
    <location>
        <begin position="6"/>
        <end position="189"/>
    </location>
</feature>
<dbReference type="KEGG" id="blin:BLSMQ_3421"/>
<dbReference type="PATRIC" id="fig|1703.10.peg.3532"/>
<dbReference type="eggNOG" id="COG1028">
    <property type="taxonomic scope" value="Bacteria"/>
</dbReference>
<dbReference type="FunFam" id="3.40.50.720:FF:000084">
    <property type="entry name" value="Short-chain dehydrogenase reductase"/>
    <property type="match status" value="1"/>
</dbReference>
<organism evidence="4 5">
    <name type="scientific">Brevibacterium aurantiacum</name>
    <dbReference type="NCBI Taxonomy" id="273384"/>
    <lineage>
        <taxon>Bacteria</taxon>
        <taxon>Bacillati</taxon>
        <taxon>Actinomycetota</taxon>
        <taxon>Actinomycetes</taxon>
        <taxon>Micrococcales</taxon>
        <taxon>Brevibacteriaceae</taxon>
        <taxon>Brevibacterium</taxon>
    </lineage>
</organism>
<dbReference type="SUPFAM" id="SSF51735">
    <property type="entry name" value="NAD(P)-binding Rossmann-fold domains"/>
    <property type="match status" value="1"/>
</dbReference>
<dbReference type="EMBL" id="CP017150">
    <property type="protein sequence ID" value="AOP55121.1"/>
    <property type="molecule type" value="Genomic_DNA"/>
</dbReference>
<dbReference type="EC" id="1.1.1.100" evidence="4"/>
<comment type="similarity">
    <text evidence="1">Belongs to the short-chain dehydrogenases/reductases (SDR) family.</text>
</comment>
<accession>A0A1D7W7Z3</accession>
<dbReference type="Pfam" id="PF13561">
    <property type="entry name" value="adh_short_C2"/>
    <property type="match status" value="1"/>
</dbReference>
<dbReference type="Proteomes" id="UP000094793">
    <property type="component" value="Chromosome"/>
</dbReference>
<dbReference type="InterPro" id="IPR002347">
    <property type="entry name" value="SDR_fam"/>
</dbReference>
<sequence>MDLDGRTILVTGAAGGIGSAITAACARLGGIVIAVDRVEVPHDPSLTAEVAARVTSYPADISTADGCTDLVTRVQERFDSIDGLVNCAGVMRRGSLLDIGEDDWAASYFVNVDAVMRLCRGILPMMIAAQAGSIVNIASQWGLHPAGGHIAYNSSKAAVVSFSQSLARDYGGEGVRVNAVCPGEILTPMLQQKLETSKIAEAELAESIPLGRLGRPADVAELTTFLLSDRASFISGAAVEITGAQRVG</sequence>
<dbReference type="PANTHER" id="PTHR42760">
    <property type="entry name" value="SHORT-CHAIN DEHYDROGENASES/REDUCTASES FAMILY MEMBER"/>
    <property type="match status" value="1"/>
</dbReference>
<dbReference type="SMART" id="SM00822">
    <property type="entry name" value="PKS_KR"/>
    <property type="match status" value="1"/>
</dbReference>
<dbReference type="PANTHER" id="PTHR42760:SF133">
    <property type="entry name" value="3-OXOACYL-[ACYL-CARRIER-PROTEIN] REDUCTASE"/>
    <property type="match status" value="1"/>
</dbReference>
<dbReference type="PRINTS" id="PR00080">
    <property type="entry name" value="SDRFAMILY"/>
</dbReference>
<protein>
    <submittedName>
        <fullName evidence="4">3-oxoacyl-[acyl-carrier protein] reductase</fullName>
        <ecNumber evidence="4">1.1.1.100</ecNumber>
    </submittedName>
</protein>